<dbReference type="GO" id="GO:0004222">
    <property type="term" value="F:metalloendopeptidase activity"/>
    <property type="evidence" value="ECO:0007669"/>
    <property type="project" value="TreeGrafter"/>
</dbReference>
<dbReference type="InterPro" id="IPR050570">
    <property type="entry name" value="Cell_wall_metabolism_enzyme"/>
</dbReference>
<dbReference type="PANTHER" id="PTHR21666:SF270">
    <property type="entry name" value="MUREIN HYDROLASE ACTIVATOR ENVC"/>
    <property type="match status" value="1"/>
</dbReference>
<reference evidence="3" key="1">
    <citation type="submission" date="2021-01" db="EMBL/GenBank/DDBJ databases">
        <title>Whole genome shotgun sequence of Rhizocola hellebori NBRC 109834.</title>
        <authorList>
            <person name="Komaki H."/>
            <person name="Tamura T."/>
        </authorList>
    </citation>
    <scope>NUCLEOTIDE SEQUENCE</scope>
    <source>
        <strain evidence="3">NBRC 109834</strain>
    </source>
</reference>
<dbReference type="InterPro" id="IPR011055">
    <property type="entry name" value="Dup_hybrid_motif"/>
</dbReference>
<organism evidence="3 4">
    <name type="scientific">Rhizocola hellebori</name>
    <dbReference type="NCBI Taxonomy" id="1392758"/>
    <lineage>
        <taxon>Bacteria</taxon>
        <taxon>Bacillati</taxon>
        <taxon>Actinomycetota</taxon>
        <taxon>Actinomycetes</taxon>
        <taxon>Micromonosporales</taxon>
        <taxon>Micromonosporaceae</taxon>
        <taxon>Rhizocola</taxon>
    </lineage>
</organism>
<dbReference type="InterPro" id="IPR006311">
    <property type="entry name" value="TAT_signal"/>
</dbReference>
<dbReference type="CDD" id="cd12797">
    <property type="entry name" value="M23_peptidase"/>
    <property type="match status" value="1"/>
</dbReference>
<gene>
    <name evidence="3" type="ORF">Rhe02_36960</name>
</gene>
<dbReference type="PROSITE" id="PS51318">
    <property type="entry name" value="TAT"/>
    <property type="match status" value="1"/>
</dbReference>
<feature type="domain" description="PLL-like beta propeller" evidence="2">
    <location>
        <begin position="194"/>
        <end position="472"/>
    </location>
</feature>
<proteinExistence type="predicted"/>
<protein>
    <recommendedName>
        <fullName evidence="5">M23 family metallopeptidase</fullName>
    </recommendedName>
</protein>
<evidence type="ECO:0000259" key="1">
    <source>
        <dbReference type="Pfam" id="PF01551"/>
    </source>
</evidence>
<sequence length="495" mass="50668">MYLRVRRPYRARMPVTRRTLIRGAAAVTGLSAGGLLLPAPAFAGPAIYNPFAGYPITDGWQEHLARGSLGGIDFAMPVGTGLPACGAGTVTNTPFNGTGGHTVTISHAEGYRSQYLHLSQFLLANGTGVGAGAIVGLSGGAAGAPGSGSSTGPHVHWHMINPAGVRINPLEYIANNPAPPAGTSGPMYHQLRAASGSWTGFRPLNGFQTSLPGNAKDMAVAGLPDGSAQVAIIGADDRLYHRVRQANGTWTEFQPLNGMGTTSPAQGKRVAICGLPNGSAQLVLVGADDTVYHRVRQANGAWTEFGRLNGFGTTTPAGARDVAISGQPDNTAQVLIVGMDNGIYHRLRQTSGVWTEFQPLNGNGTGATAQGSAVAIAALPDGSAQVVIAGGGGQLHHRVRLASGSWTPFAPLNGVGTTSPAVAKDVTIAGLPNGTAQVVIVGADDAIYHRVRAGNGSWTEFNSLPGQGTTTPARGSRVALAGLPDNSTQLVLVGR</sequence>
<accession>A0A8J3Q8Y6</accession>
<evidence type="ECO:0000259" key="2">
    <source>
        <dbReference type="Pfam" id="PF26607"/>
    </source>
</evidence>
<feature type="domain" description="M23ase beta-sheet core" evidence="1">
    <location>
        <begin position="71"/>
        <end position="169"/>
    </location>
</feature>
<evidence type="ECO:0008006" key="5">
    <source>
        <dbReference type="Google" id="ProtNLM"/>
    </source>
</evidence>
<dbReference type="EMBL" id="BONY01000020">
    <property type="protein sequence ID" value="GIH05629.1"/>
    <property type="molecule type" value="Genomic_DNA"/>
</dbReference>
<dbReference type="Gene3D" id="2.70.70.10">
    <property type="entry name" value="Glucose Permease (Domain IIA)"/>
    <property type="match status" value="1"/>
</dbReference>
<keyword evidence="4" id="KW-1185">Reference proteome</keyword>
<dbReference type="Pfam" id="PF01551">
    <property type="entry name" value="Peptidase_M23"/>
    <property type="match status" value="1"/>
</dbReference>
<dbReference type="PANTHER" id="PTHR21666">
    <property type="entry name" value="PEPTIDASE-RELATED"/>
    <property type="match status" value="1"/>
</dbReference>
<evidence type="ECO:0000313" key="3">
    <source>
        <dbReference type="EMBL" id="GIH05629.1"/>
    </source>
</evidence>
<dbReference type="AlphaFoldDB" id="A0A8J3Q8Y6"/>
<dbReference type="InterPro" id="IPR016047">
    <property type="entry name" value="M23ase_b-sheet_dom"/>
</dbReference>
<dbReference type="InterPro" id="IPR058502">
    <property type="entry name" value="PLL-like_beta-prop"/>
</dbReference>
<dbReference type="SUPFAM" id="SSF89372">
    <property type="entry name" value="Fucose-specific lectin"/>
    <property type="match status" value="1"/>
</dbReference>
<dbReference type="Pfam" id="PF26607">
    <property type="entry name" value="DUF8189"/>
    <property type="match status" value="1"/>
</dbReference>
<evidence type="ECO:0000313" key="4">
    <source>
        <dbReference type="Proteomes" id="UP000612899"/>
    </source>
</evidence>
<comment type="caution">
    <text evidence="3">The sequence shown here is derived from an EMBL/GenBank/DDBJ whole genome shotgun (WGS) entry which is preliminary data.</text>
</comment>
<dbReference type="Proteomes" id="UP000612899">
    <property type="component" value="Unassembled WGS sequence"/>
</dbReference>
<dbReference type="Gene3D" id="2.120.10.70">
    <property type="entry name" value="Fucose-specific lectin"/>
    <property type="match status" value="1"/>
</dbReference>
<name>A0A8J3Q8Y6_9ACTN</name>
<dbReference type="SUPFAM" id="SSF51261">
    <property type="entry name" value="Duplicated hybrid motif"/>
    <property type="match status" value="1"/>
</dbReference>